<evidence type="ECO:0000313" key="2">
    <source>
        <dbReference type="Proteomes" id="UP001611494"/>
    </source>
</evidence>
<organism evidence="1 2">
    <name type="scientific">Nocardia testacea</name>
    <dbReference type="NCBI Taxonomy" id="248551"/>
    <lineage>
        <taxon>Bacteria</taxon>
        <taxon>Bacillati</taxon>
        <taxon>Actinomycetota</taxon>
        <taxon>Actinomycetes</taxon>
        <taxon>Mycobacteriales</taxon>
        <taxon>Nocardiaceae</taxon>
        <taxon>Nocardia</taxon>
    </lineage>
</organism>
<dbReference type="InterPro" id="IPR040442">
    <property type="entry name" value="Pyrv_kinase-like_dom_sf"/>
</dbReference>
<protein>
    <submittedName>
        <fullName evidence="1">Uncharacterized protein</fullName>
    </submittedName>
</protein>
<keyword evidence="2" id="KW-1185">Reference proteome</keyword>
<comment type="caution">
    <text evidence="1">The sequence shown here is derived from an EMBL/GenBank/DDBJ whole genome shotgun (WGS) entry which is preliminary data.</text>
</comment>
<dbReference type="Proteomes" id="UP001611494">
    <property type="component" value="Unassembled WGS sequence"/>
</dbReference>
<evidence type="ECO:0000313" key="1">
    <source>
        <dbReference type="EMBL" id="MFI2231743.1"/>
    </source>
</evidence>
<sequence length="67" mass="7078">MATFTSGESAIHEARRVLDALDRARTRGSGAVQLDGQMLDEAVAAAARRVLARAGELRPDGAHVPHT</sequence>
<reference evidence="1 2" key="1">
    <citation type="submission" date="2024-10" db="EMBL/GenBank/DDBJ databases">
        <title>The Natural Products Discovery Center: Release of the First 8490 Sequenced Strains for Exploring Actinobacteria Biosynthetic Diversity.</title>
        <authorList>
            <person name="Kalkreuter E."/>
            <person name="Kautsar S.A."/>
            <person name="Yang D."/>
            <person name="Bader C.D."/>
            <person name="Teijaro C.N."/>
            <person name="Fluegel L."/>
            <person name="Davis C.M."/>
            <person name="Simpson J.R."/>
            <person name="Lauterbach L."/>
            <person name="Steele A.D."/>
            <person name="Gui C."/>
            <person name="Meng S."/>
            <person name="Li G."/>
            <person name="Viehrig K."/>
            <person name="Ye F."/>
            <person name="Su P."/>
            <person name="Kiefer A.F."/>
            <person name="Nichols A."/>
            <person name="Cepeda A.J."/>
            <person name="Yan W."/>
            <person name="Fan B."/>
            <person name="Jiang Y."/>
            <person name="Adhikari A."/>
            <person name="Zheng C.-J."/>
            <person name="Schuster L."/>
            <person name="Cowan T.M."/>
            <person name="Smanski M.J."/>
            <person name="Chevrette M.G."/>
            <person name="De Carvalho L.P.S."/>
            <person name="Shen B."/>
        </authorList>
    </citation>
    <scope>NUCLEOTIDE SEQUENCE [LARGE SCALE GENOMIC DNA]</scope>
    <source>
        <strain evidence="1 2">NPDC019377</strain>
    </source>
</reference>
<dbReference type="RefSeq" id="WP_397063078.1">
    <property type="nucleotide sequence ID" value="NZ_JBIRYL010000004.1"/>
</dbReference>
<name>A0ABW7VYV2_9NOCA</name>
<gene>
    <name evidence="1" type="ORF">ACH49Z_18030</name>
</gene>
<dbReference type="Gene3D" id="3.20.20.60">
    <property type="entry name" value="Phosphoenolpyruvate-binding domains"/>
    <property type="match status" value="1"/>
</dbReference>
<accession>A0ABW7VYV2</accession>
<dbReference type="EMBL" id="JBIRYL010000004">
    <property type="protein sequence ID" value="MFI2231743.1"/>
    <property type="molecule type" value="Genomic_DNA"/>
</dbReference>
<proteinExistence type="predicted"/>